<evidence type="ECO:0008006" key="4">
    <source>
        <dbReference type="Google" id="ProtNLM"/>
    </source>
</evidence>
<accession>A0AAV4JMX9</accession>
<dbReference type="EMBL" id="BMAT01013979">
    <property type="protein sequence ID" value="GFS24119.1"/>
    <property type="molecule type" value="Genomic_DNA"/>
</dbReference>
<keyword evidence="3" id="KW-1185">Reference proteome</keyword>
<dbReference type="PROSITE" id="PS51257">
    <property type="entry name" value="PROKAR_LIPOPROTEIN"/>
    <property type="match status" value="1"/>
</dbReference>
<sequence length="95" mass="10221">MQLLLVKYLDSRVITVSPSVCAAAAACCCGAHWCQHLNGVGGGARRGRSHTTGVWLRLFLHETAQDEVSRGPRPEGISQNSLLGLGHPPHLPRRS</sequence>
<evidence type="ECO:0000313" key="2">
    <source>
        <dbReference type="EMBL" id="GFS24119.1"/>
    </source>
</evidence>
<dbReference type="Proteomes" id="UP000762676">
    <property type="component" value="Unassembled WGS sequence"/>
</dbReference>
<evidence type="ECO:0000256" key="1">
    <source>
        <dbReference type="SAM" id="MobiDB-lite"/>
    </source>
</evidence>
<feature type="region of interest" description="Disordered" evidence="1">
    <location>
        <begin position="66"/>
        <end position="95"/>
    </location>
</feature>
<comment type="caution">
    <text evidence="2">The sequence shown here is derived from an EMBL/GenBank/DDBJ whole genome shotgun (WGS) entry which is preliminary data.</text>
</comment>
<organism evidence="2 3">
    <name type="scientific">Elysia marginata</name>
    <dbReference type="NCBI Taxonomy" id="1093978"/>
    <lineage>
        <taxon>Eukaryota</taxon>
        <taxon>Metazoa</taxon>
        <taxon>Spiralia</taxon>
        <taxon>Lophotrochozoa</taxon>
        <taxon>Mollusca</taxon>
        <taxon>Gastropoda</taxon>
        <taxon>Heterobranchia</taxon>
        <taxon>Euthyneura</taxon>
        <taxon>Panpulmonata</taxon>
        <taxon>Sacoglossa</taxon>
        <taxon>Placobranchoidea</taxon>
        <taxon>Plakobranchidae</taxon>
        <taxon>Elysia</taxon>
    </lineage>
</organism>
<gene>
    <name evidence="2" type="ORF">ElyMa_006995000</name>
</gene>
<reference evidence="2 3" key="1">
    <citation type="journal article" date="2021" name="Elife">
        <title>Chloroplast acquisition without the gene transfer in kleptoplastic sea slugs, Plakobranchus ocellatus.</title>
        <authorList>
            <person name="Maeda T."/>
            <person name="Takahashi S."/>
            <person name="Yoshida T."/>
            <person name="Shimamura S."/>
            <person name="Takaki Y."/>
            <person name="Nagai Y."/>
            <person name="Toyoda A."/>
            <person name="Suzuki Y."/>
            <person name="Arimoto A."/>
            <person name="Ishii H."/>
            <person name="Satoh N."/>
            <person name="Nishiyama T."/>
            <person name="Hasebe M."/>
            <person name="Maruyama T."/>
            <person name="Minagawa J."/>
            <person name="Obokata J."/>
            <person name="Shigenobu S."/>
        </authorList>
    </citation>
    <scope>NUCLEOTIDE SEQUENCE [LARGE SCALE GENOMIC DNA]</scope>
</reference>
<proteinExistence type="predicted"/>
<name>A0AAV4JMX9_9GAST</name>
<protein>
    <recommendedName>
        <fullName evidence="4">Secreted protein</fullName>
    </recommendedName>
</protein>
<dbReference type="AlphaFoldDB" id="A0AAV4JMX9"/>
<evidence type="ECO:0000313" key="3">
    <source>
        <dbReference type="Proteomes" id="UP000762676"/>
    </source>
</evidence>